<dbReference type="InParanoid" id="D8LWG8"/>
<keyword evidence="1" id="KW-0812">Transmembrane</keyword>
<sequence>MMDNSIDAPRCFCNSNNKGADCSKGVGLSMTEIFMIVDVAAVVIVVFTIVYLGCKLKKIRLDPEANVSLDTKYNELGSIAYTL</sequence>
<accession>D8LWG8</accession>
<gene>
    <name evidence="2" type="ORF">GSBLH_T00000529001</name>
</gene>
<keyword evidence="3" id="KW-1185">Reference proteome</keyword>
<feature type="transmembrane region" description="Helical" evidence="1">
    <location>
        <begin position="33"/>
        <end position="54"/>
    </location>
</feature>
<keyword evidence="1" id="KW-1133">Transmembrane helix</keyword>
<dbReference type="GeneID" id="24917836"/>
<dbReference type="AlphaFoldDB" id="D8LWG8"/>
<dbReference type="EMBL" id="FN668638">
    <property type="protein sequence ID" value="CBK20157.2"/>
    <property type="molecule type" value="Genomic_DNA"/>
</dbReference>
<protein>
    <submittedName>
        <fullName evidence="2">Uncharacterized protein</fullName>
    </submittedName>
</protein>
<reference evidence="2" key="1">
    <citation type="submission" date="2010-02" db="EMBL/GenBank/DDBJ databases">
        <title>Sequencing and annotation of the Blastocystis hominis genome.</title>
        <authorList>
            <person name="Wincker P."/>
        </authorList>
    </citation>
    <scope>NUCLEOTIDE SEQUENCE</scope>
    <source>
        <strain evidence="2">Singapore isolate B</strain>
    </source>
</reference>
<dbReference type="Proteomes" id="UP000008312">
    <property type="component" value="Unassembled WGS sequence"/>
</dbReference>
<evidence type="ECO:0000313" key="3">
    <source>
        <dbReference type="Proteomes" id="UP000008312"/>
    </source>
</evidence>
<dbReference type="OrthoDB" id="10014052at2759"/>
<evidence type="ECO:0000256" key="1">
    <source>
        <dbReference type="SAM" id="Phobius"/>
    </source>
</evidence>
<proteinExistence type="predicted"/>
<keyword evidence="1" id="KW-0472">Membrane</keyword>
<dbReference type="RefSeq" id="XP_012894205.1">
    <property type="nucleotide sequence ID" value="XM_013038751.1"/>
</dbReference>
<name>D8LWG8_BLAHO</name>
<organism evidence="2">
    <name type="scientific">Blastocystis hominis</name>
    <dbReference type="NCBI Taxonomy" id="12968"/>
    <lineage>
        <taxon>Eukaryota</taxon>
        <taxon>Sar</taxon>
        <taxon>Stramenopiles</taxon>
        <taxon>Bigyra</taxon>
        <taxon>Opalozoa</taxon>
        <taxon>Opalinata</taxon>
        <taxon>Blastocystidae</taxon>
        <taxon>Blastocystis</taxon>
    </lineage>
</organism>
<evidence type="ECO:0000313" key="2">
    <source>
        <dbReference type="EMBL" id="CBK20157.2"/>
    </source>
</evidence>